<comment type="caution">
    <text evidence="3">The sequence shown here is derived from an EMBL/GenBank/DDBJ whole genome shotgun (WGS) entry which is preliminary data.</text>
</comment>
<accession>A0A3L7J3V1</accession>
<dbReference type="InterPro" id="IPR005094">
    <property type="entry name" value="Endonuclease_MobA/VirD2"/>
</dbReference>
<evidence type="ECO:0000313" key="4">
    <source>
        <dbReference type="Proteomes" id="UP000281094"/>
    </source>
</evidence>
<reference evidence="3 4" key="1">
    <citation type="submission" date="2018-10" db="EMBL/GenBank/DDBJ databases">
        <title>Notoacmeibacter sp. M2BS9Y-3-1, whole genome shotgun sequence.</title>
        <authorList>
            <person name="Tuo L."/>
        </authorList>
    </citation>
    <scope>NUCLEOTIDE SEQUENCE [LARGE SCALE GENOMIC DNA]</scope>
    <source>
        <strain evidence="3 4">M2BS9Y-3-1</strain>
    </source>
</reference>
<dbReference type="Pfam" id="PF03432">
    <property type="entry name" value="Relaxase"/>
    <property type="match status" value="1"/>
</dbReference>
<feature type="domain" description="MobA/VirD2-like nuclease" evidence="2">
    <location>
        <begin position="95"/>
        <end position="207"/>
    </location>
</feature>
<organism evidence="3 4">
    <name type="scientific">Notoacmeibacter ruber</name>
    <dbReference type="NCBI Taxonomy" id="2670375"/>
    <lineage>
        <taxon>Bacteria</taxon>
        <taxon>Pseudomonadati</taxon>
        <taxon>Pseudomonadota</taxon>
        <taxon>Alphaproteobacteria</taxon>
        <taxon>Hyphomicrobiales</taxon>
        <taxon>Notoacmeibacteraceae</taxon>
        <taxon>Notoacmeibacter</taxon>
    </lineage>
</organism>
<protein>
    <recommendedName>
        <fullName evidence="2">MobA/VirD2-like nuclease domain-containing protein</fullName>
    </recommendedName>
</protein>
<dbReference type="EMBL" id="RCWN01000003">
    <property type="protein sequence ID" value="RLQ85005.1"/>
    <property type="molecule type" value="Genomic_DNA"/>
</dbReference>
<sequence>MVRSDAVAAVAGELFEDGWSKIRGAGVSARSQGRRQQQIARAARGHAPAVFKPVRGGGCRTRSQLGNQLTYLTTKSSHIIDSRSQYDGHKTLNDKQISDLVERFAGNWDRATPKLGHTTHMIMSFPIGTRGEDVRDIAGDICENFFMQEGHQFDYIVAVHEDRAHPHAHVLINRRSAEGELFYFGPDHHFNYDDFRMAMVETAERYGVRLEATRRLDRGVHTYKPADKEVYKSKREQRGVQERDRRGSDHARAVADIARTSSLYRALAAEASAENRGDVAKALKQAAELLERGGQLKSDGEIYMAEGQSFEDMTGRFSELAIRAQEMVEQAEPNRRAALERELNDIYAGVAHMQPLGPNSDRLREEPTETGVYSEINIRRGNIGRLSGSDVRGRIEAAVQGTSISADDVVSRLEVGANNAALERQWMSDDLQKIAQGEGLDLDRRDHLERAIERLDSIHVSLGQALKDADIVRDAGVAEDREELTEIGDRAGVTANVLSAMRRDSAIDPFGDATERQAFRDEIEDRLSAEELEDLRAGKENVLGDLSDNRLDRLYAVKAYLQSDETTANSPAVNEIVREIADTEIDTMRERLAETDGEKGETHG</sequence>
<proteinExistence type="predicted"/>
<evidence type="ECO:0000259" key="2">
    <source>
        <dbReference type="Pfam" id="PF03432"/>
    </source>
</evidence>
<dbReference type="AlphaFoldDB" id="A0A3L7J3V1"/>
<dbReference type="Proteomes" id="UP000281094">
    <property type="component" value="Unassembled WGS sequence"/>
</dbReference>
<evidence type="ECO:0000313" key="3">
    <source>
        <dbReference type="EMBL" id="RLQ85005.1"/>
    </source>
</evidence>
<keyword evidence="4" id="KW-1185">Reference proteome</keyword>
<evidence type="ECO:0000256" key="1">
    <source>
        <dbReference type="SAM" id="MobiDB-lite"/>
    </source>
</evidence>
<name>A0A3L7J3V1_9HYPH</name>
<feature type="region of interest" description="Disordered" evidence="1">
    <location>
        <begin position="231"/>
        <end position="251"/>
    </location>
</feature>
<gene>
    <name evidence="3" type="ORF">D8780_15385</name>
</gene>